<dbReference type="EMBL" id="JASCXX010000011">
    <property type="protein sequence ID" value="MDI6449495.1"/>
    <property type="molecule type" value="Genomic_DNA"/>
</dbReference>
<evidence type="ECO:0000313" key="2">
    <source>
        <dbReference type="EMBL" id="MDI6449495.1"/>
    </source>
</evidence>
<evidence type="ECO:0000313" key="3">
    <source>
        <dbReference type="Proteomes" id="UP001431776"/>
    </source>
</evidence>
<feature type="region of interest" description="Disordered" evidence="1">
    <location>
        <begin position="259"/>
        <end position="283"/>
    </location>
</feature>
<gene>
    <name evidence="2" type="ORF">QJ522_10620</name>
</gene>
<dbReference type="RefSeq" id="WP_349244904.1">
    <property type="nucleotide sequence ID" value="NZ_JASCXX010000011.1"/>
</dbReference>
<dbReference type="Proteomes" id="UP001431776">
    <property type="component" value="Unassembled WGS sequence"/>
</dbReference>
<dbReference type="AlphaFoldDB" id="A0AAW6TY16"/>
<evidence type="ECO:0000256" key="1">
    <source>
        <dbReference type="SAM" id="MobiDB-lite"/>
    </source>
</evidence>
<organism evidence="2 3">
    <name type="scientific">Anaerobaca lacustris</name>
    <dbReference type="NCBI Taxonomy" id="3044600"/>
    <lineage>
        <taxon>Bacteria</taxon>
        <taxon>Pseudomonadati</taxon>
        <taxon>Planctomycetota</taxon>
        <taxon>Phycisphaerae</taxon>
        <taxon>Sedimentisphaerales</taxon>
        <taxon>Anaerobacaceae</taxon>
        <taxon>Anaerobaca</taxon>
    </lineage>
</organism>
<reference evidence="2" key="1">
    <citation type="submission" date="2023-05" db="EMBL/GenBank/DDBJ databases">
        <title>Anaerotaeda fermentans gen. nov., sp. nov., a novel anaerobic planctomycete of the new family within the order Sedimentisphaerales isolated from Taman Peninsula, Russia.</title>
        <authorList>
            <person name="Khomyakova M.A."/>
            <person name="Merkel A.Y."/>
            <person name="Slobodkin A.I."/>
        </authorList>
    </citation>
    <scope>NUCLEOTIDE SEQUENCE</scope>
    <source>
        <strain evidence="2">M17dextr</strain>
    </source>
</reference>
<name>A0AAW6TY16_9BACT</name>
<protein>
    <submittedName>
        <fullName evidence="2">Uncharacterized protein</fullName>
    </submittedName>
</protein>
<sequence>MDSLLLQTATSMPDWMVVFSFLASLVLTIVVLAETCCRSFRKATLEVVLTREVFYRILDNGECLYANAVLVAYDAGALVQDIEAVLSKHNGATKTFTLRIAQIGEKYRASDGTYQFSFHSTSPLSFVPVNSPQRIVYICEQESYANATRSSFLEFHRRLWEIKARYEPVQAADETMVMQLFQDLTALRDESCTEIMDQVQIEPGEYELTVKVKYRQKGKILPVSRNKSAMSSVRFSVMPEVREQFRYMLKQHLEIRIRNTLSNQTDPTPAPEYAPQNIQEMPR</sequence>
<accession>A0AAW6TY16</accession>
<comment type="caution">
    <text evidence="2">The sequence shown here is derived from an EMBL/GenBank/DDBJ whole genome shotgun (WGS) entry which is preliminary data.</text>
</comment>
<proteinExistence type="predicted"/>
<keyword evidence="3" id="KW-1185">Reference proteome</keyword>